<dbReference type="InterPro" id="IPR020456">
    <property type="entry name" value="Acylphosphatase"/>
</dbReference>
<dbReference type="EMBL" id="CP117884">
    <property type="protein sequence ID" value="WDF83571.1"/>
    <property type="molecule type" value="Genomic_DNA"/>
</dbReference>
<feature type="domain" description="Acylphosphatase-like" evidence="7">
    <location>
        <begin position="5"/>
        <end position="93"/>
    </location>
</feature>
<evidence type="ECO:0000256" key="5">
    <source>
        <dbReference type="PROSITE-ProRule" id="PRU00520"/>
    </source>
</evidence>
<proteinExistence type="inferred from homology"/>
<organism evidence="8 9">
    <name type="scientific">Lacticaseibacillus pabuli</name>
    <dbReference type="NCBI Taxonomy" id="3025672"/>
    <lineage>
        <taxon>Bacteria</taxon>
        <taxon>Bacillati</taxon>
        <taxon>Bacillota</taxon>
        <taxon>Bacilli</taxon>
        <taxon>Lactobacillales</taxon>
        <taxon>Lactobacillaceae</taxon>
        <taxon>Lacticaseibacillus</taxon>
    </lineage>
</organism>
<dbReference type="Proteomes" id="UP001220377">
    <property type="component" value="Chromosome"/>
</dbReference>
<name>A0ABY7WX46_9LACO</name>
<evidence type="ECO:0000313" key="8">
    <source>
        <dbReference type="EMBL" id="WDF83571.1"/>
    </source>
</evidence>
<sequence length="93" mass="10332">MNEVAYQIRVTGLVQGVGFRWTTKMLADQLHIRGTVANKADGSVEIFALGSEYEMNRFRKGIKDSPTPAGRVSVYEDHQLDPLPTYDGFNVVG</sequence>
<dbReference type="RefSeq" id="WP_274261808.1">
    <property type="nucleotide sequence ID" value="NZ_CP117884.1"/>
</dbReference>
<dbReference type="SUPFAM" id="SSF54975">
    <property type="entry name" value="Acylphosphatase/BLUF domain-like"/>
    <property type="match status" value="1"/>
</dbReference>
<evidence type="ECO:0000256" key="2">
    <source>
        <dbReference type="ARBA" id="ARBA00012150"/>
    </source>
</evidence>
<dbReference type="InterPro" id="IPR036046">
    <property type="entry name" value="Acylphosphatase-like_dom_sf"/>
</dbReference>
<reference evidence="8 9" key="1">
    <citation type="submission" date="2023-02" db="EMBL/GenBank/DDBJ databases">
        <title>Genome sequence of Lacticaseibacillus sp. KACC 23028.</title>
        <authorList>
            <person name="Kim S."/>
            <person name="Heo J."/>
            <person name="Kwon S.-W."/>
        </authorList>
    </citation>
    <scope>NUCLEOTIDE SEQUENCE [LARGE SCALE GENOMIC DNA]</scope>
    <source>
        <strain evidence="8 9">KACC 23028</strain>
    </source>
</reference>
<feature type="active site" evidence="5">
    <location>
        <position position="38"/>
    </location>
</feature>
<evidence type="ECO:0000256" key="1">
    <source>
        <dbReference type="ARBA" id="ARBA00005614"/>
    </source>
</evidence>
<evidence type="ECO:0000313" key="9">
    <source>
        <dbReference type="Proteomes" id="UP001220377"/>
    </source>
</evidence>
<dbReference type="InterPro" id="IPR017968">
    <property type="entry name" value="Acylphosphatase_CS"/>
</dbReference>
<dbReference type="PANTHER" id="PTHR47268">
    <property type="entry name" value="ACYLPHOSPHATASE"/>
    <property type="match status" value="1"/>
</dbReference>
<dbReference type="EC" id="3.6.1.7" evidence="2 5"/>
<evidence type="ECO:0000256" key="3">
    <source>
        <dbReference type="ARBA" id="ARBA00015991"/>
    </source>
</evidence>
<dbReference type="Gene3D" id="3.30.70.100">
    <property type="match status" value="1"/>
</dbReference>
<dbReference type="PROSITE" id="PS51160">
    <property type="entry name" value="ACYLPHOSPHATASE_3"/>
    <property type="match status" value="1"/>
</dbReference>
<evidence type="ECO:0000256" key="4">
    <source>
        <dbReference type="ARBA" id="ARBA00047645"/>
    </source>
</evidence>
<comment type="similarity">
    <text evidence="1 6">Belongs to the acylphosphatase family.</text>
</comment>
<comment type="catalytic activity">
    <reaction evidence="4 5">
        <text>an acyl phosphate + H2O = a carboxylate + phosphate + H(+)</text>
        <dbReference type="Rhea" id="RHEA:14965"/>
        <dbReference type="ChEBI" id="CHEBI:15377"/>
        <dbReference type="ChEBI" id="CHEBI:15378"/>
        <dbReference type="ChEBI" id="CHEBI:29067"/>
        <dbReference type="ChEBI" id="CHEBI:43474"/>
        <dbReference type="ChEBI" id="CHEBI:59918"/>
        <dbReference type="EC" id="3.6.1.7"/>
    </reaction>
</comment>
<keyword evidence="9" id="KW-1185">Reference proteome</keyword>
<keyword evidence="5" id="KW-0378">Hydrolase</keyword>
<evidence type="ECO:0000256" key="6">
    <source>
        <dbReference type="RuleBase" id="RU004168"/>
    </source>
</evidence>
<dbReference type="PANTHER" id="PTHR47268:SF4">
    <property type="entry name" value="ACYLPHOSPHATASE"/>
    <property type="match status" value="1"/>
</dbReference>
<accession>A0ABY7WX46</accession>
<gene>
    <name evidence="8" type="ORF">PQ472_04875</name>
</gene>
<dbReference type="Pfam" id="PF00708">
    <property type="entry name" value="Acylphosphatase"/>
    <property type="match status" value="1"/>
</dbReference>
<protein>
    <recommendedName>
        <fullName evidence="3 5">acylphosphatase</fullName>
        <ecNumber evidence="2 5">3.6.1.7</ecNumber>
    </recommendedName>
</protein>
<feature type="active site" evidence="5">
    <location>
        <position position="20"/>
    </location>
</feature>
<dbReference type="PROSITE" id="PS00150">
    <property type="entry name" value="ACYLPHOSPHATASE_1"/>
    <property type="match status" value="1"/>
</dbReference>
<evidence type="ECO:0000259" key="7">
    <source>
        <dbReference type="PROSITE" id="PS51160"/>
    </source>
</evidence>
<dbReference type="InterPro" id="IPR001792">
    <property type="entry name" value="Acylphosphatase-like_dom"/>
</dbReference>